<keyword evidence="1" id="KW-1133">Transmembrane helix</keyword>
<keyword evidence="4" id="KW-1185">Reference proteome</keyword>
<feature type="transmembrane region" description="Helical" evidence="1">
    <location>
        <begin position="113"/>
        <end position="130"/>
    </location>
</feature>
<evidence type="ECO:0000259" key="2">
    <source>
        <dbReference type="Pfam" id="PF05232"/>
    </source>
</evidence>
<keyword evidence="1" id="KW-0472">Membrane</keyword>
<dbReference type="RefSeq" id="WP_038490878.1">
    <property type="nucleotide sequence ID" value="NZ_CP009962.1"/>
</dbReference>
<feature type="transmembrane region" description="Helical" evidence="1">
    <location>
        <begin position="12"/>
        <end position="32"/>
    </location>
</feature>
<dbReference type="Proteomes" id="UP000030302">
    <property type="component" value="Chromosome"/>
</dbReference>
<name>A0A0A1FDB7_9BURK</name>
<dbReference type="InterPro" id="IPR007896">
    <property type="entry name" value="BTP_bacteria"/>
</dbReference>
<dbReference type="Pfam" id="PF05232">
    <property type="entry name" value="BTP"/>
    <property type="match status" value="2"/>
</dbReference>
<keyword evidence="1" id="KW-0812">Transmembrane</keyword>
<dbReference type="NCBIfam" id="NF033665">
    <property type="entry name" value="PACE_efflu_PCE"/>
    <property type="match status" value="1"/>
</dbReference>
<dbReference type="HOGENOM" id="CLU_120004_1_0_4"/>
<sequence>MNTNKTWGERITHALIFEALAVALTAPVLSWVMKMPMAHAGALTLMISLVAMTWNMIFNALFDRLERHWRIARTMAVRAVHAIAFEAGLVAIVVPLVAWWLDMSLLDALILDIGLLMFFLPYTFLFNLGYDKLREALLKRRATLNA</sequence>
<gene>
    <name evidence="3" type="ORF">LT85_3368</name>
</gene>
<evidence type="ECO:0000313" key="3">
    <source>
        <dbReference type="EMBL" id="AIY42526.1"/>
    </source>
</evidence>
<feature type="transmembrane region" description="Helical" evidence="1">
    <location>
        <begin position="38"/>
        <end position="58"/>
    </location>
</feature>
<dbReference type="OrthoDB" id="1631120at2"/>
<proteinExistence type="predicted"/>
<dbReference type="InterPro" id="IPR058208">
    <property type="entry name" value="PACE"/>
</dbReference>
<dbReference type="KEGG" id="care:LT85_3368"/>
<feature type="domain" description="Chlorhexidine efflux transporter" evidence="2">
    <location>
        <begin position="73"/>
        <end position="135"/>
    </location>
</feature>
<dbReference type="STRING" id="279058.LT85_3368"/>
<reference evidence="4" key="1">
    <citation type="journal article" date="2014" name="Soil Biol. Biochem.">
        <title>Structure and function of bacterial communities in ageing soils: Insights from the Mendocino ecological staircase.</title>
        <authorList>
            <person name="Uroz S."/>
            <person name="Tech J.J."/>
            <person name="Sawaya N.A."/>
            <person name="Frey-Klett P."/>
            <person name="Leveau J.H.J."/>
        </authorList>
    </citation>
    <scope>NUCLEOTIDE SEQUENCE [LARGE SCALE GENOMIC DNA]</scope>
    <source>
        <strain evidence="4">Cal35</strain>
    </source>
</reference>
<evidence type="ECO:0000256" key="1">
    <source>
        <dbReference type="SAM" id="Phobius"/>
    </source>
</evidence>
<dbReference type="AlphaFoldDB" id="A0A0A1FDB7"/>
<feature type="transmembrane region" description="Helical" evidence="1">
    <location>
        <begin position="79"/>
        <end position="101"/>
    </location>
</feature>
<protein>
    <recommendedName>
        <fullName evidence="2">Chlorhexidine efflux transporter domain-containing protein</fullName>
    </recommendedName>
</protein>
<dbReference type="EMBL" id="CP009962">
    <property type="protein sequence ID" value="AIY42526.1"/>
    <property type="molecule type" value="Genomic_DNA"/>
</dbReference>
<accession>A0A0A1FDB7</accession>
<feature type="domain" description="Chlorhexidine efflux transporter" evidence="2">
    <location>
        <begin position="5"/>
        <end position="67"/>
    </location>
</feature>
<dbReference type="NCBIfam" id="NF033664">
    <property type="entry name" value="PACE_transport"/>
    <property type="match status" value="1"/>
</dbReference>
<evidence type="ECO:0000313" key="4">
    <source>
        <dbReference type="Proteomes" id="UP000030302"/>
    </source>
</evidence>
<organism evidence="3 4">
    <name type="scientific">Collimonas arenae</name>
    <dbReference type="NCBI Taxonomy" id="279058"/>
    <lineage>
        <taxon>Bacteria</taxon>
        <taxon>Pseudomonadati</taxon>
        <taxon>Pseudomonadota</taxon>
        <taxon>Betaproteobacteria</taxon>
        <taxon>Burkholderiales</taxon>
        <taxon>Oxalobacteraceae</taxon>
        <taxon>Collimonas</taxon>
    </lineage>
</organism>